<name>A0A9Q0RSB3_BLOTA</name>
<feature type="region of interest" description="Disordered" evidence="5">
    <location>
        <begin position="197"/>
        <end position="245"/>
    </location>
</feature>
<keyword evidence="3 6" id="KW-1133">Transmembrane helix</keyword>
<reference evidence="8" key="1">
    <citation type="submission" date="2022-12" db="EMBL/GenBank/DDBJ databases">
        <title>Genome assemblies of Blomia tropicalis.</title>
        <authorList>
            <person name="Cui Y."/>
        </authorList>
    </citation>
    <scope>NUCLEOTIDE SEQUENCE</scope>
    <source>
        <tissue evidence="8">Adult mites</tissue>
    </source>
</reference>
<keyword evidence="4 6" id="KW-0472">Membrane</keyword>
<gene>
    <name evidence="8" type="ORF">RDWZM_003045</name>
</gene>
<keyword evidence="2 6" id="KW-0812">Transmembrane</keyword>
<evidence type="ECO:0000256" key="5">
    <source>
        <dbReference type="SAM" id="MobiDB-lite"/>
    </source>
</evidence>
<dbReference type="GO" id="GO:0055064">
    <property type="term" value="P:chloride ion homeostasis"/>
    <property type="evidence" value="ECO:0007669"/>
    <property type="project" value="TreeGrafter"/>
</dbReference>
<feature type="domain" description="Amino acid permease/ SLC12A" evidence="7">
    <location>
        <begin position="1"/>
        <end position="118"/>
    </location>
</feature>
<dbReference type="PANTHER" id="PTHR11827">
    <property type="entry name" value="SOLUTE CARRIER FAMILY 12, CATION COTRANSPORTERS"/>
    <property type="match status" value="1"/>
</dbReference>
<evidence type="ECO:0000256" key="4">
    <source>
        <dbReference type="ARBA" id="ARBA00023136"/>
    </source>
</evidence>
<dbReference type="Proteomes" id="UP001142055">
    <property type="component" value="Chromosome 1"/>
</dbReference>
<dbReference type="InterPro" id="IPR004841">
    <property type="entry name" value="AA-permease/SLC12A_dom"/>
</dbReference>
<dbReference type="Pfam" id="PF00324">
    <property type="entry name" value="AA_permease"/>
    <property type="match status" value="1"/>
</dbReference>
<dbReference type="Gene3D" id="1.20.1740.10">
    <property type="entry name" value="Amino acid/polyamine transporter I"/>
    <property type="match status" value="1"/>
</dbReference>
<feature type="compositionally biased region" description="Polar residues" evidence="5">
    <location>
        <begin position="427"/>
        <end position="441"/>
    </location>
</feature>
<feature type="transmembrane region" description="Helical" evidence="6">
    <location>
        <begin position="124"/>
        <end position="142"/>
    </location>
</feature>
<dbReference type="EMBL" id="JAPWDV010000001">
    <property type="protein sequence ID" value="KAJ6224500.1"/>
    <property type="molecule type" value="Genomic_DNA"/>
</dbReference>
<feature type="transmembrane region" description="Helical" evidence="6">
    <location>
        <begin position="46"/>
        <end position="68"/>
    </location>
</feature>
<evidence type="ECO:0000259" key="7">
    <source>
        <dbReference type="Pfam" id="PF00324"/>
    </source>
</evidence>
<feature type="transmembrane region" description="Helical" evidence="6">
    <location>
        <begin position="1022"/>
        <end position="1045"/>
    </location>
</feature>
<protein>
    <recommendedName>
        <fullName evidence="7">Amino acid permease/ SLC12A domain-containing protein</fullName>
    </recommendedName>
</protein>
<feature type="transmembrane region" description="Helical" evidence="6">
    <location>
        <begin position="80"/>
        <end position="104"/>
    </location>
</feature>
<evidence type="ECO:0000313" key="8">
    <source>
        <dbReference type="EMBL" id="KAJ6224500.1"/>
    </source>
</evidence>
<dbReference type="PANTHER" id="PTHR11827:SF72">
    <property type="entry name" value="GH08340P"/>
    <property type="match status" value="1"/>
</dbReference>
<feature type="transmembrane region" description="Helical" evidence="6">
    <location>
        <begin position="149"/>
        <end position="170"/>
    </location>
</feature>
<feature type="compositionally biased region" description="Basic and acidic residues" evidence="5">
    <location>
        <begin position="411"/>
        <end position="424"/>
    </location>
</feature>
<keyword evidence="9" id="KW-1185">Reference proteome</keyword>
<evidence type="ECO:0000313" key="9">
    <source>
        <dbReference type="Proteomes" id="UP001142055"/>
    </source>
</evidence>
<dbReference type="GO" id="GO:0016020">
    <property type="term" value="C:membrane"/>
    <property type="evidence" value="ECO:0007669"/>
    <property type="project" value="UniProtKB-SubCell"/>
</dbReference>
<feature type="compositionally biased region" description="Polar residues" evidence="5">
    <location>
        <begin position="225"/>
        <end position="245"/>
    </location>
</feature>
<dbReference type="GO" id="GO:0055075">
    <property type="term" value="P:potassium ion homeostasis"/>
    <property type="evidence" value="ECO:0007669"/>
    <property type="project" value="TreeGrafter"/>
</dbReference>
<dbReference type="InterPro" id="IPR004842">
    <property type="entry name" value="SLC12A_fam"/>
</dbReference>
<evidence type="ECO:0000256" key="3">
    <source>
        <dbReference type="ARBA" id="ARBA00022989"/>
    </source>
</evidence>
<evidence type="ECO:0000256" key="6">
    <source>
        <dbReference type="SAM" id="Phobius"/>
    </source>
</evidence>
<organism evidence="8 9">
    <name type="scientific">Blomia tropicalis</name>
    <name type="common">Mite</name>
    <dbReference type="NCBI Taxonomy" id="40697"/>
    <lineage>
        <taxon>Eukaryota</taxon>
        <taxon>Metazoa</taxon>
        <taxon>Ecdysozoa</taxon>
        <taxon>Arthropoda</taxon>
        <taxon>Chelicerata</taxon>
        <taxon>Arachnida</taxon>
        <taxon>Acari</taxon>
        <taxon>Acariformes</taxon>
        <taxon>Sarcoptiformes</taxon>
        <taxon>Astigmata</taxon>
        <taxon>Glycyphagoidea</taxon>
        <taxon>Echimyopodidae</taxon>
        <taxon>Blomia</taxon>
    </lineage>
</organism>
<dbReference type="AlphaFoldDB" id="A0A9Q0RSB3"/>
<dbReference type="GO" id="GO:0015379">
    <property type="term" value="F:potassium:chloride symporter activity"/>
    <property type="evidence" value="ECO:0007669"/>
    <property type="project" value="TreeGrafter"/>
</dbReference>
<feature type="region of interest" description="Disordered" evidence="5">
    <location>
        <begin position="287"/>
        <end position="348"/>
    </location>
</feature>
<evidence type="ECO:0000256" key="2">
    <source>
        <dbReference type="ARBA" id="ARBA00022692"/>
    </source>
</evidence>
<feature type="compositionally biased region" description="Acidic residues" evidence="5">
    <location>
        <begin position="197"/>
        <end position="210"/>
    </location>
</feature>
<sequence length="1093" mass="123939">MAIADFMIGLFINHEEHQNRYGTIVASVDHMRQNLYPSSWSSSTIFWSRLFTVIGVFFPSAIGVMAGVNMGSDLRNPTRSIPLGSLSAIVTSYSLHIIFIIGLGVTCTREALLNDYSISQHVSAAVPINALILFTFATLIFVMIGQINILAPIVTIPYLLTYATIEYAYFSMAMTFDIQIAKERRFMAIASQLHTIDDDDNEDNDDEGNDDDRVSGGGGEEQRSQRSTTPNLDSPTESTALNDNSSVSLLKIDDLVSTTGQAVPPSPTPSMQHLMGYGSVQGMTQRIKIKRRQSTKSDSETDSDDELGAFVGQRILIRKQQQAAKDQEQQQEEQEQTANTNQTKPIKAKTIRQLMAAESDDDDDDDDDDQQTFLQNETNETIETNGNLNKNCVFRFETSDIAKQSLSGTKMESEHKPETSKSVKPEPTQQQQQPVATLNSNQHDDENVTERLLNPDPELAEIACKQETWYLRLMNRWIVLIAAICKFILMFFIAWHYALVAVTFFILFYLIIGRTNPGFYPGVSEFTAIQWFKSCGYKLRKNGGTCSSLGGIGGTSTSSSNPNLVASYSYDRIILPPTSMPNLNYQSETLTHENSDYSSRQPYHGKDTLPQLRTFNVYDMFNENGTMEEFLSYSQNMLEHYDRLFYKLTGYDQLKMEKLNQLIVKGKSAINRIIHFKQRTIENVGELYQVVGPIGWHLWEETLAQAEPFIQRLKQMNSNVLKVFRKFEDMRQNMDLYNQSNGMLEEFSVCEQSLNELVDLHREFSTGSEQYQSYLMNRIDIAFHKLENTLKQFENKYLLRKTIHLKPLSTITSLIPLSKIIYLNQKDFYGNKVLENPTSFVSYAANMFETFRRMLLSIKDENDRETLSGIIAHGQKIFEQFTHSLQKTNATDEQLLFFTLLNDVIGTKGCHRVQRLYDKAILDAKTTTITKIIPITELIIKPTSTEEGFFSSSLKSSFNKWCGILSTTILSAIVYYIDPSFIKDLFLSWLGFQAPSPPLPVAAGDDFKLEMNDDTNSFWHTFILYGSIVFIVTIVGCCTFLIFFIRCLRKTFVGIIPKHELKGIKEIAKTVINVNSTNPKLISLYKVDAAATV</sequence>
<dbReference type="GO" id="GO:0006884">
    <property type="term" value="P:cell volume homeostasis"/>
    <property type="evidence" value="ECO:0007669"/>
    <property type="project" value="TreeGrafter"/>
</dbReference>
<feature type="region of interest" description="Disordered" evidence="5">
    <location>
        <begin position="404"/>
        <end position="445"/>
    </location>
</feature>
<dbReference type="GO" id="GO:1990573">
    <property type="term" value="P:potassium ion import across plasma membrane"/>
    <property type="evidence" value="ECO:0007669"/>
    <property type="project" value="TreeGrafter"/>
</dbReference>
<comment type="caution">
    <text evidence="8">The sequence shown here is derived from an EMBL/GenBank/DDBJ whole genome shotgun (WGS) entry which is preliminary data.</text>
</comment>
<proteinExistence type="predicted"/>
<accession>A0A9Q0RSB3</accession>
<comment type="subcellular location">
    <subcellularLocation>
        <location evidence="1">Membrane</location>
        <topology evidence="1">Multi-pass membrane protein</topology>
    </subcellularLocation>
</comment>
<evidence type="ECO:0000256" key="1">
    <source>
        <dbReference type="ARBA" id="ARBA00004141"/>
    </source>
</evidence>
<feature type="transmembrane region" description="Helical" evidence="6">
    <location>
        <begin position="477"/>
        <end position="510"/>
    </location>
</feature>